<dbReference type="InterPro" id="IPR036291">
    <property type="entry name" value="NAD(P)-bd_dom_sf"/>
</dbReference>
<dbReference type="PROSITE" id="PS00061">
    <property type="entry name" value="ADH_SHORT"/>
    <property type="match status" value="1"/>
</dbReference>
<comment type="similarity">
    <text evidence="1 3">Belongs to the short-chain dehydrogenases/reductases (SDR) family.</text>
</comment>
<feature type="non-terminal residue" evidence="4">
    <location>
        <position position="1"/>
    </location>
</feature>
<proteinExistence type="inferred from homology"/>
<dbReference type="EMBL" id="JARKIF010000013">
    <property type="protein sequence ID" value="KAJ7624793.1"/>
    <property type="molecule type" value="Genomic_DNA"/>
</dbReference>
<name>A0AAD7BLS5_9AGAR</name>
<dbReference type="PRINTS" id="PR00081">
    <property type="entry name" value="GDHRDH"/>
</dbReference>
<gene>
    <name evidence="4" type="ORF">FB45DRAFT_86870</name>
</gene>
<protein>
    <recommendedName>
        <fullName evidence="6">NAD(P)-binding protein</fullName>
    </recommendedName>
</protein>
<dbReference type="Pfam" id="PF00106">
    <property type="entry name" value="adh_short"/>
    <property type="match status" value="1"/>
</dbReference>
<evidence type="ECO:0000256" key="3">
    <source>
        <dbReference type="RuleBase" id="RU000363"/>
    </source>
</evidence>
<reference evidence="4" key="1">
    <citation type="submission" date="2023-03" db="EMBL/GenBank/DDBJ databases">
        <title>Massive genome expansion in bonnet fungi (Mycena s.s.) driven by repeated elements and novel gene families across ecological guilds.</title>
        <authorList>
            <consortium name="Lawrence Berkeley National Laboratory"/>
            <person name="Harder C.B."/>
            <person name="Miyauchi S."/>
            <person name="Viragh M."/>
            <person name="Kuo A."/>
            <person name="Thoen E."/>
            <person name="Andreopoulos B."/>
            <person name="Lu D."/>
            <person name="Skrede I."/>
            <person name="Drula E."/>
            <person name="Henrissat B."/>
            <person name="Morin E."/>
            <person name="Kohler A."/>
            <person name="Barry K."/>
            <person name="LaButti K."/>
            <person name="Morin E."/>
            <person name="Salamov A."/>
            <person name="Lipzen A."/>
            <person name="Mereny Z."/>
            <person name="Hegedus B."/>
            <person name="Baldrian P."/>
            <person name="Stursova M."/>
            <person name="Weitz H."/>
            <person name="Taylor A."/>
            <person name="Grigoriev I.V."/>
            <person name="Nagy L.G."/>
            <person name="Martin F."/>
            <person name="Kauserud H."/>
        </authorList>
    </citation>
    <scope>NUCLEOTIDE SEQUENCE</scope>
    <source>
        <strain evidence="4">9284</strain>
    </source>
</reference>
<dbReference type="GO" id="GO:0019748">
    <property type="term" value="P:secondary metabolic process"/>
    <property type="evidence" value="ECO:0007669"/>
    <property type="project" value="TreeGrafter"/>
</dbReference>
<dbReference type="PANTHER" id="PTHR43544:SF32">
    <property type="entry name" value="CHAIN DEHYDROGENASE, PUTATIVE (AFU_ORTHOLOGUE AFUA_5G01530)-RELATED"/>
    <property type="match status" value="1"/>
</dbReference>
<comment type="caution">
    <text evidence="4">The sequence shown here is derived from an EMBL/GenBank/DDBJ whole genome shotgun (WGS) entry which is preliminary data.</text>
</comment>
<dbReference type="AlphaFoldDB" id="A0AAD7BLS5"/>
<accession>A0AAD7BLS5</accession>
<keyword evidence="2" id="KW-0521">NADP</keyword>
<dbReference type="Gene3D" id="3.40.50.720">
    <property type="entry name" value="NAD(P)-binding Rossmann-like Domain"/>
    <property type="match status" value="1"/>
</dbReference>
<keyword evidence="5" id="KW-1185">Reference proteome</keyword>
<evidence type="ECO:0008006" key="6">
    <source>
        <dbReference type="Google" id="ProtNLM"/>
    </source>
</evidence>
<dbReference type="PRINTS" id="PR00080">
    <property type="entry name" value="SDRFAMILY"/>
</dbReference>
<sequence length="266" mass="28461">MLLVMHLSRLLLGYKSPTTNHGIISAPIRTKRLQKMAALRSIFVSGANQGLGMYAVHQLASTPDVLVFMASRKLVAAEEALAKFSSDVHPSSTVVPVQLDITDPASIQAAHDFVAETLKEKNLPGLDVLVNSAAIMFASEPTAIFATNVFGTANLKDVFYPLLTQSTGSILNISSSLGSNTLFSQRPAFMPPIYTYYSASKAALNSLTVQWALQEEQKSSGIRVVAICPGLNSTNLTGFMDGVGDPEEGCKVIVKEALERDGKNSV</sequence>
<evidence type="ECO:0000256" key="1">
    <source>
        <dbReference type="ARBA" id="ARBA00006484"/>
    </source>
</evidence>
<dbReference type="Proteomes" id="UP001221142">
    <property type="component" value="Unassembled WGS sequence"/>
</dbReference>
<dbReference type="InterPro" id="IPR051468">
    <property type="entry name" value="Fungal_SecMetab_SDRs"/>
</dbReference>
<organism evidence="4 5">
    <name type="scientific">Roridomyces roridus</name>
    <dbReference type="NCBI Taxonomy" id="1738132"/>
    <lineage>
        <taxon>Eukaryota</taxon>
        <taxon>Fungi</taxon>
        <taxon>Dikarya</taxon>
        <taxon>Basidiomycota</taxon>
        <taxon>Agaricomycotina</taxon>
        <taxon>Agaricomycetes</taxon>
        <taxon>Agaricomycetidae</taxon>
        <taxon>Agaricales</taxon>
        <taxon>Marasmiineae</taxon>
        <taxon>Mycenaceae</taxon>
        <taxon>Roridomyces</taxon>
    </lineage>
</organism>
<evidence type="ECO:0000313" key="4">
    <source>
        <dbReference type="EMBL" id="KAJ7624793.1"/>
    </source>
</evidence>
<dbReference type="InterPro" id="IPR020904">
    <property type="entry name" value="Sc_DH/Rdtase_CS"/>
</dbReference>
<dbReference type="GO" id="GO:0016491">
    <property type="term" value="F:oxidoreductase activity"/>
    <property type="evidence" value="ECO:0007669"/>
    <property type="project" value="TreeGrafter"/>
</dbReference>
<dbReference type="GO" id="GO:0005737">
    <property type="term" value="C:cytoplasm"/>
    <property type="evidence" value="ECO:0007669"/>
    <property type="project" value="TreeGrafter"/>
</dbReference>
<dbReference type="InterPro" id="IPR002347">
    <property type="entry name" value="SDR_fam"/>
</dbReference>
<evidence type="ECO:0000313" key="5">
    <source>
        <dbReference type="Proteomes" id="UP001221142"/>
    </source>
</evidence>
<evidence type="ECO:0000256" key="2">
    <source>
        <dbReference type="ARBA" id="ARBA00022857"/>
    </source>
</evidence>
<dbReference type="SUPFAM" id="SSF51735">
    <property type="entry name" value="NAD(P)-binding Rossmann-fold domains"/>
    <property type="match status" value="1"/>
</dbReference>
<dbReference type="PANTHER" id="PTHR43544">
    <property type="entry name" value="SHORT-CHAIN DEHYDROGENASE/REDUCTASE"/>
    <property type="match status" value="1"/>
</dbReference>